<feature type="compositionally biased region" description="Basic residues" evidence="8">
    <location>
        <begin position="782"/>
        <end position="795"/>
    </location>
</feature>
<comment type="catalytic activity">
    <reaction evidence="4">
        <text>1D-myo-inositol hexakisphosphate + ATP = 1-diphospho-1D-myo-inositol 2,3,4,5,6-pentakisphosphate + ADP</text>
        <dbReference type="Rhea" id="RHEA:37459"/>
        <dbReference type="ChEBI" id="CHEBI:30616"/>
        <dbReference type="ChEBI" id="CHEBI:58130"/>
        <dbReference type="ChEBI" id="CHEBI:74946"/>
        <dbReference type="ChEBI" id="CHEBI:456216"/>
        <dbReference type="EC" id="2.7.4.24"/>
    </reaction>
    <physiologicalReaction direction="left-to-right" evidence="4">
        <dbReference type="Rhea" id="RHEA:37460"/>
    </physiologicalReaction>
</comment>
<dbReference type="GO" id="GO:0005829">
    <property type="term" value="C:cytosol"/>
    <property type="evidence" value="ECO:0007669"/>
    <property type="project" value="UniProtKB-SubCell"/>
</dbReference>
<dbReference type="PROSITE" id="PS50975">
    <property type="entry name" value="ATP_GRASP"/>
    <property type="match status" value="1"/>
</dbReference>
<comment type="function">
    <text evidence="6">Bifunctional inositol kinase that acts in concert with the IP6K kinases to synthesize the diphosphate group-containing inositol pyrophosphates diphosphoinositol pentakisphosphate, PP-InsP5, and bis-diphosphoinositol tetrakisphosphate, (PP)2-InsP4. PP-InsP5 and (PP)2-InsP4, also respectively called InsP7 and InsP8, may regulate a variety of cellular processes, including apoptosis, vesicle trafficking, cytoskeletal dynamics, and exocytosis. Phosphorylates inositol hexakisphosphate (InsP6).</text>
</comment>
<evidence type="ECO:0000256" key="6">
    <source>
        <dbReference type="RuleBase" id="RU365032"/>
    </source>
</evidence>
<dbReference type="FunFam" id="3.30.470.20:FF:000036">
    <property type="entry name" value="Inositol hexakisphosphate and diphosphoinositol-pentakisphosphate kinase"/>
    <property type="match status" value="1"/>
</dbReference>
<comment type="similarity">
    <text evidence="6">Belongs to the histidine acid phosphatase family. VIP1 subfamily.</text>
</comment>
<evidence type="ECO:0000256" key="4">
    <source>
        <dbReference type="ARBA" id="ARBA00034629"/>
    </source>
</evidence>
<dbReference type="GO" id="GO:0005524">
    <property type="term" value="F:ATP binding"/>
    <property type="evidence" value="ECO:0007669"/>
    <property type="project" value="UniProtKB-UniRule"/>
</dbReference>
<dbReference type="GO" id="GO:0033857">
    <property type="term" value="F:5-diphosphoinositol pentakisphosphate 1-kinase activity"/>
    <property type="evidence" value="ECO:0007669"/>
    <property type="project" value="TreeGrafter"/>
</dbReference>
<reference evidence="10" key="1">
    <citation type="submission" date="2021-02" db="EMBL/GenBank/DDBJ databases">
        <authorList>
            <person name="Palmer J.M."/>
        </authorList>
    </citation>
    <scope>NUCLEOTIDE SEQUENCE</scope>
    <source>
        <strain evidence="10">SCRP734</strain>
    </source>
</reference>
<keyword evidence="6" id="KW-0418">Kinase</keyword>
<evidence type="ECO:0000256" key="1">
    <source>
        <dbReference type="ARBA" id="ARBA00004514"/>
    </source>
</evidence>
<dbReference type="EMBL" id="JAGDFM010000061">
    <property type="protein sequence ID" value="KAG7388391.1"/>
    <property type="molecule type" value="Genomic_DNA"/>
</dbReference>
<evidence type="ECO:0000256" key="7">
    <source>
        <dbReference type="SAM" id="Coils"/>
    </source>
</evidence>
<evidence type="ECO:0000256" key="2">
    <source>
        <dbReference type="ARBA" id="ARBA00022553"/>
    </source>
</evidence>
<dbReference type="InterPro" id="IPR000560">
    <property type="entry name" value="His_Pase_clade-2"/>
</dbReference>
<dbReference type="InterPro" id="IPR037446">
    <property type="entry name" value="His_Pase_VIP1"/>
</dbReference>
<dbReference type="PANTHER" id="PTHR12750">
    <property type="entry name" value="DIPHOSPHOINOSITOL PENTAKISPHOSPHATE KINASE"/>
    <property type="match status" value="1"/>
</dbReference>
<dbReference type="InterPro" id="IPR040557">
    <property type="entry name" value="VIP1_N"/>
</dbReference>
<dbReference type="Pfam" id="PF00328">
    <property type="entry name" value="His_Phos_2"/>
    <property type="match status" value="2"/>
</dbReference>
<dbReference type="EC" id="2.7.4.24" evidence="6"/>
<dbReference type="AlphaFoldDB" id="A0A8T1W4Y5"/>
<comment type="subcellular location">
    <subcellularLocation>
        <location evidence="1 6">Cytoplasm</location>
        <location evidence="1 6">Cytosol</location>
    </subcellularLocation>
</comment>
<dbReference type="Proteomes" id="UP000694044">
    <property type="component" value="Unassembled WGS sequence"/>
</dbReference>
<dbReference type="GO" id="GO:0032958">
    <property type="term" value="P:inositol phosphate biosynthetic process"/>
    <property type="evidence" value="ECO:0007669"/>
    <property type="project" value="TreeGrafter"/>
</dbReference>
<proteinExistence type="inferred from homology"/>
<feature type="region of interest" description="Disordered" evidence="8">
    <location>
        <begin position="772"/>
        <end position="828"/>
    </location>
</feature>
<feature type="region of interest" description="Disordered" evidence="8">
    <location>
        <begin position="392"/>
        <end position="411"/>
    </location>
</feature>
<comment type="caution">
    <text evidence="10">The sequence shown here is derived from an EMBL/GenBank/DDBJ whole genome shotgun (WGS) entry which is preliminary data.</text>
</comment>
<sequence>MTTLSSAPPPEDAPAPNLTPFDAPDARFTLGICVMERKARSAPMLEILGRLPPELFRVEFFGDDTILNRPVDAWPRCDALVAFFSQGFPLQKAQDYVALRRPVVVNDLGTQHLLQDRREVYRLLREHDVPTPRHVFVSRDGYGGQTEAPEVIEGDDFIQVDGVRINKPFVEKPVDGEDHNVHIYYPMSAGGGRKRLFRKIGNRSSEYDPQINTVRAGGGSYVYEEFLSTQGTDVKVYTVGPHYAHAEARKSPVLDGRVVRDADGKEVRYPVMLSTEEKQIAYRVCRAFKQTICGFDILRVRDASYVCDVNGWSFVKNSEKYYDDCGVLLTQYLEQALASGGAMAEDDFGTDSSAFSSVTFRFAPDAPPPSAELSEPPTAHRHAMLRGPSTSIAESEVSEADSITDGNEDTPYQEEELRCVLAVIRHGDRTPKQKMKMNVCHPAFLQFYENRLRESQQENGDGNDAKKKKKMDLKVKAVANLEHLLQVSNELLHQYETRDPAFMDFLEQREVKFGEDATDRVKGYRTLRDVLQRWQLVGINRKVQLKPKEFITVPIEGTDEKGEQLTTRRVGKLLLIIKWGGDLTHTGEEQAEHLGQKFRRMMYPGGAGGLNRLHSTYRHDLKIYTSDEGRVQKTAASFAKGLLELEGDIIPILVGLVLKSKDADSMLDQSGSSAQEIIMRVKQRLHKIIHREDHCSQLIDSNSRLIRSVALALTKVDQPIKKMGIMHKLLHSLKEQLTRMIQEKAQCRTEIDRWKQKKATAGRLLAPAMGRSASVNELSQPRSRHVHSYAPRKKHSEGSNITSDAANSSVGLRKMRSQEPLSPEEIKYPEPCGRETLEVMRERWAKLYRDFYVKKRDTYDLSKIPDIHDCIRYDAVHNSHLNLTDVRELLEISSALSHALVPQEYGINVDEKIFIGSAMCRTLLSKINTDLDLARGLKPDVLKDHNTHRLNPSYAKKIKSTHRSVRTRLYFTSESHLHSLLNILRYGREECAVKSPIGEESRKWIEDIPELCYMTHFVVRVFERVRFSLTDPERFRVEISVSPGAVQDPLISDPEKQLEVAPLKIISREGLTCQELVDYVADCIDYAEKNEIKEMISRTVAVKSNGSPESTNGGDSSNNSGDVTPVKRSIYSLSNNSSDSNFSSDN</sequence>
<dbReference type="Pfam" id="PF18086">
    <property type="entry name" value="PPIP5K2_N"/>
    <property type="match status" value="1"/>
</dbReference>
<feature type="region of interest" description="Disordered" evidence="8">
    <location>
        <begin position="1103"/>
        <end position="1146"/>
    </location>
</feature>
<gene>
    <name evidence="10" type="ORF">PHYPSEUDO_012599</name>
</gene>
<dbReference type="GO" id="GO:0000828">
    <property type="term" value="F:inositol hexakisphosphate kinase activity"/>
    <property type="evidence" value="ECO:0007669"/>
    <property type="project" value="TreeGrafter"/>
</dbReference>
<dbReference type="GO" id="GO:0046872">
    <property type="term" value="F:metal ion binding"/>
    <property type="evidence" value="ECO:0007669"/>
    <property type="project" value="InterPro"/>
</dbReference>
<dbReference type="InterPro" id="IPR011761">
    <property type="entry name" value="ATP-grasp"/>
</dbReference>
<dbReference type="InterPro" id="IPR033379">
    <property type="entry name" value="Acid_Pase_AS"/>
</dbReference>
<feature type="compositionally biased region" description="Low complexity" evidence="8">
    <location>
        <begin position="1112"/>
        <end position="1122"/>
    </location>
</feature>
<evidence type="ECO:0000256" key="3">
    <source>
        <dbReference type="ARBA" id="ARBA00033696"/>
    </source>
</evidence>
<evidence type="ECO:0000313" key="10">
    <source>
        <dbReference type="EMBL" id="KAG7388391.1"/>
    </source>
</evidence>
<keyword evidence="7" id="KW-0175">Coiled coil</keyword>
<evidence type="ECO:0000256" key="8">
    <source>
        <dbReference type="SAM" id="MobiDB-lite"/>
    </source>
</evidence>
<feature type="compositionally biased region" description="Low complexity" evidence="8">
    <location>
        <begin position="1132"/>
        <end position="1146"/>
    </location>
</feature>
<dbReference type="InterPro" id="IPR013651">
    <property type="entry name" value="ATP-grasp_RimK-type"/>
</dbReference>
<keyword evidence="11" id="KW-1185">Reference proteome</keyword>
<dbReference type="CDD" id="cd07061">
    <property type="entry name" value="HP_HAP_like"/>
    <property type="match status" value="1"/>
</dbReference>
<evidence type="ECO:0000256" key="5">
    <source>
        <dbReference type="PROSITE-ProRule" id="PRU00409"/>
    </source>
</evidence>
<dbReference type="OrthoDB" id="18042at2759"/>
<keyword evidence="6" id="KW-0963">Cytoplasm</keyword>
<keyword evidence="6" id="KW-0808">Transferase</keyword>
<keyword evidence="5 6" id="KW-0547">Nucleotide-binding</keyword>
<organism evidence="10 11">
    <name type="scientific">Phytophthora pseudosyringae</name>
    <dbReference type="NCBI Taxonomy" id="221518"/>
    <lineage>
        <taxon>Eukaryota</taxon>
        <taxon>Sar</taxon>
        <taxon>Stramenopiles</taxon>
        <taxon>Oomycota</taxon>
        <taxon>Peronosporomycetes</taxon>
        <taxon>Peronosporales</taxon>
        <taxon>Peronosporaceae</taxon>
        <taxon>Phytophthora</taxon>
    </lineage>
</organism>
<comment type="catalytic activity">
    <reaction evidence="3">
        <text>5-diphospho-1D-myo-inositol 1,2,3,4,6-pentakisphosphate + ATP + H(+) = 1,5-bis(diphospho)-1D-myo-inositol 2,3,4,6-tetrakisphosphate + ADP</text>
        <dbReference type="Rhea" id="RHEA:10276"/>
        <dbReference type="ChEBI" id="CHEBI:15378"/>
        <dbReference type="ChEBI" id="CHEBI:30616"/>
        <dbReference type="ChEBI" id="CHEBI:58628"/>
        <dbReference type="ChEBI" id="CHEBI:77983"/>
        <dbReference type="ChEBI" id="CHEBI:456216"/>
        <dbReference type="EC" id="2.7.4.24"/>
    </reaction>
    <physiologicalReaction direction="left-to-right" evidence="3">
        <dbReference type="Rhea" id="RHEA:10277"/>
    </physiologicalReaction>
</comment>
<dbReference type="PROSITE" id="PS00616">
    <property type="entry name" value="HIS_ACID_PHOSPHAT_1"/>
    <property type="match status" value="1"/>
</dbReference>
<dbReference type="PANTHER" id="PTHR12750:SF9">
    <property type="entry name" value="INOSITOL HEXAKISPHOSPHATE AND DIPHOSPHOINOSITOL-PENTAKISPHOSPHATE KINASE"/>
    <property type="match status" value="1"/>
</dbReference>
<protein>
    <recommendedName>
        <fullName evidence="6">Inositol hexakisphosphate and diphosphoinositol-pentakisphosphate kinase</fullName>
        <ecNumber evidence="6">2.7.4.24</ecNumber>
    </recommendedName>
</protein>
<feature type="domain" description="ATP-grasp" evidence="9">
    <location>
        <begin position="121"/>
        <end position="338"/>
    </location>
</feature>
<evidence type="ECO:0000259" key="9">
    <source>
        <dbReference type="PROSITE" id="PS50975"/>
    </source>
</evidence>
<accession>A0A8T1W4Y5</accession>
<evidence type="ECO:0000313" key="11">
    <source>
        <dbReference type="Proteomes" id="UP000694044"/>
    </source>
</evidence>
<feature type="compositionally biased region" description="Polar residues" evidence="8">
    <location>
        <begin position="798"/>
        <end position="810"/>
    </location>
</feature>
<feature type="coiled-coil region" evidence="7">
    <location>
        <begin position="730"/>
        <end position="757"/>
    </location>
</feature>
<keyword evidence="5 6" id="KW-0067">ATP-binding</keyword>
<dbReference type="GO" id="GO:0006020">
    <property type="term" value="P:inositol metabolic process"/>
    <property type="evidence" value="ECO:0007669"/>
    <property type="project" value="TreeGrafter"/>
</dbReference>
<feature type="region of interest" description="Disordered" evidence="8">
    <location>
        <begin position="1"/>
        <end position="21"/>
    </location>
</feature>
<name>A0A8T1W4Y5_9STRA</name>
<dbReference type="Pfam" id="PF08443">
    <property type="entry name" value="RimK"/>
    <property type="match status" value="1"/>
</dbReference>
<keyword evidence="2" id="KW-0597">Phosphoprotein</keyword>